<evidence type="ECO:0000313" key="8">
    <source>
        <dbReference type="Proteomes" id="UP000295008"/>
    </source>
</evidence>
<gene>
    <name evidence="7" type="ORF">EDC14_104735</name>
</gene>
<dbReference type="Gene3D" id="1.10.1580.10">
    <property type="match status" value="1"/>
</dbReference>
<dbReference type="GO" id="GO:0005525">
    <property type="term" value="F:GTP binding"/>
    <property type="evidence" value="ECO:0007669"/>
    <property type="project" value="UniProtKB-KW"/>
</dbReference>
<dbReference type="Gene3D" id="3.40.50.300">
    <property type="entry name" value="P-loop containing nucleotide triphosphate hydrolases"/>
    <property type="match status" value="1"/>
</dbReference>
<protein>
    <recommendedName>
        <fullName evidence="1 4">Ribosome biogenesis GTPase A</fullName>
    </recommendedName>
</protein>
<dbReference type="AlphaFoldDB" id="A0A4R1QVH6"/>
<dbReference type="PANTHER" id="PTHR45782">
    <property type="entry name" value="MITOCHONDRIAL RIBOSOME-ASSOCIATED GTPASE 1"/>
    <property type="match status" value="1"/>
</dbReference>
<evidence type="ECO:0000256" key="3">
    <source>
        <dbReference type="ARBA" id="ARBA00023134"/>
    </source>
</evidence>
<evidence type="ECO:0000256" key="2">
    <source>
        <dbReference type="ARBA" id="ARBA00022741"/>
    </source>
</evidence>
<feature type="binding site" evidence="5">
    <location>
        <begin position="123"/>
        <end position="128"/>
    </location>
    <ligand>
        <name>GTP</name>
        <dbReference type="ChEBI" id="CHEBI:37565"/>
    </ligand>
</feature>
<evidence type="ECO:0000256" key="5">
    <source>
        <dbReference type="PIRSR" id="PIRSR006230-1"/>
    </source>
</evidence>
<dbReference type="PRINTS" id="PR00326">
    <property type="entry name" value="GTP1OBG"/>
</dbReference>
<dbReference type="InterPro" id="IPR027417">
    <property type="entry name" value="P-loop_NTPase"/>
</dbReference>
<comment type="subcellular location">
    <subcellularLocation>
        <location evidence="4">Cytoplasm</location>
    </subcellularLocation>
</comment>
<keyword evidence="2 4" id="KW-0547">Nucleotide-binding</keyword>
<dbReference type="RefSeq" id="WP_132017209.1">
    <property type="nucleotide sequence ID" value="NZ_SLUN01000047.1"/>
</dbReference>
<comment type="caution">
    <text evidence="7">The sequence shown here is derived from an EMBL/GenBank/DDBJ whole genome shotgun (WGS) entry which is preliminary data.</text>
</comment>
<sequence length="284" mass="31530">MQTIHWYPGHMAKAKRQLTDLIQYLDIIIEIRDARLPLISHNQDLEPLLKKRPNLVLLNKTDLADPEVTGRWSDWFAGKGVSVVQVNGRNGQGVQAIWPKLTQQFAGKQTPRALRIGVVGIPNVGKSSILNRITGSGSAKTGNLPGVTRGKQWIKRNGFEILDMPGLLPPKINNQEDGIKLALIGTIREEIIPTYDLALVLLENYGEQLFGWSKERIVFEHIEEKLQWYAKKRGFLLKGGAIDLNRGASALLNDFRNGQLGRISLELPPLDSGAESSSIAPAPR</sequence>
<dbReference type="EMBL" id="SLUN01000047">
    <property type="protein sequence ID" value="TCL57131.1"/>
    <property type="molecule type" value="Genomic_DNA"/>
</dbReference>
<dbReference type="GO" id="GO:0006412">
    <property type="term" value="P:translation"/>
    <property type="evidence" value="ECO:0007669"/>
    <property type="project" value="TreeGrafter"/>
</dbReference>
<comment type="similarity">
    <text evidence="4">Belongs to the TRAFAC class YlqF/YawG GTPase family. MTG1 subfamily.</text>
</comment>
<name>A0A4R1QVH6_HYDET</name>
<proteinExistence type="inferred from homology"/>
<dbReference type="InterPro" id="IPR023179">
    <property type="entry name" value="GTP-bd_ortho_bundle_sf"/>
</dbReference>
<dbReference type="OrthoDB" id="9779790at2"/>
<feature type="binding site" evidence="5">
    <location>
        <position position="166"/>
    </location>
    <ligand>
        <name>GTP</name>
        <dbReference type="ChEBI" id="CHEBI:37565"/>
    </ligand>
</feature>
<dbReference type="Proteomes" id="UP000295008">
    <property type="component" value="Unassembled WGS sequence"/>
</dbReference>
<dbReference type="NCBIfam" id="TIGR03596">
    <property type="entry name" value="GTPase_YlqF"/>
    <property type="match status" value="1"/>
</dbReference>
<dbReference type="SUPFAM" id="SSF52540">
    <property type="entry name" value="P-loop containing nucleoside triphosphate hydrolases"/>
    <property type="match status" value="1"/>
</dbReference>
<dbReference type="InterPro" id="IPR006073">
    <property type="entry name" value="GTP-bd"/>
</dbReference>
<feature type="binding site" evidence="5">
    <location>
        <begin position="59"/>
        <end position="62"/>
    </location>
    <ligand>
        <name>GTP</name>
        <dbReference type="ChEBI" id="CHEBI:37565"/>
    </ligand>
</feature>
<dbReference type="InterPro" id="IPR030378">
    <property type="entry name" value="G_CP_dom"/>
</dbReference>
<dbReference type="PIRSF" id="PIRSF006230">
    <property type="entry name" value="MG442"/>
    <property type="match status" value="1"/>
</dbReference>
<keyword evidence="4" id="KW-0963">Cytoplasm</keyword>
<reference evidence="7 8" key="1">
    <citation type="submission" date="2019-03" db="EMBL/GenBank/DDBJ databases">
        <title>Genomic Encyclopedia of Type Strains, Phase IV (KMG-IV): sequencing the most valuable type-strain genomes for metagenomic binning, comparative biology and taxonomic classification.</title>
        <authorList>
            <person name="Goeker M."/>
        </authorList>
    </citation>
    <scope>NUCLEOTIDE SEQUENCE [LARGE SCALE GENOMIC DNA]</scope>
    <source>
        <strain evidence="7 8">LX-B</strain>
    </source>
</reference>
<dbReference type="PROSITE" id="PS51721">
    <property type="entry name" value="G_CP"/>
    <property type="match status" value="1"/>
</dbReference>
<evidence type="ECO:0000256" key="1">
    <source>
        <dbReference type="ARBA" id="ARBA00014898"/>
    </source>
</evidence>
<feature type="domain" description="CP-type G" evidence="6">
    <location>
        <begin position="15"/>
        <end position="170"/>
    </location>
</feature>
<dbReference type="Pfam" id="PF01926">
    <property type="entry name" value="MMR_HSR1"/>
    <property type="match status" value="1"/>
</dbReference>
<dbReference type="PANTHER" id="PTHR45782:SF4">
    <property type="entry name" value="MITOCHONDRIAL RIBOSOME-ASSOCIATED GTPASE 1"/>
    <property type="match status" value="1"/>
</dbReference>
<dbReference type="GO" id="GO:0005737">
    <property type="term" value="C:cytoplasm"/>
    <property type="evidence" value="ECO:0007669"/>
    <property type="project" value="UniProtKB-SubCell"/>
</dbReference>
<evidence type="ECO:0000259" key="6">
    <source>
        <dbReference type="PROSITE" id="PS51721"/>
    </source>
</evidence>
<keyword evidence="8" id="KW-1185">Reference proteome</keyword>
<evidence type="ECO:0000256" key="4">
    <source>
        <dbReference type="PIRNR" id="PIRNR006230"/>
    </source>
</evidence>
<dbReference type="InterPro" id="IPR016478">
    <property type="entry name" value="GTPase_MTG1"/>
</dbReference>
<dbReference type="InterPro" id="IPR019991">
    <property type="entry name" value="GTP-bd_ribosome_bgen"/>
</dbReference>
<keyword evidence="3 4" id="KW-0342">GTP-binding</keyword>
<evidence type="ECO:0000313" key="7">
    <source>
        <dbReference type="EMBL" id="TCL57131.1"/>
    </source>
</evidence>
<dbReference type="GO" id="GO:0003924">
    <property type="term" value="F:GTPase activity"/>
    <property type="evidence" value="ECO:0007669"/>
    <property type="project" value="TreeGrafter"/>
</dbReference>
<comment type="function">
    <text evidence="4">Required for a late step of 50S ribosomal subunit assembly. Has GTPase activity.</text>
</comment>
<dbReference type="CDD" id="cd01856">
    <property type="entry name" value="YlqF"/>
    <property type="match status" value="1"/>
</dbReference>
<organism evidence="7 8">
    <name type="scientific">Hydrogenispora ethanolica</name>
    <dbReference type="NCBI Taxonomy" id="1082276"/>
    <lineage>
        <taxon>Bacteria</taxon>
        <taxon>Bacillati</taxon>
        <taxon>Bacillota</taxon>
        <taxon>Hydrogenispora</taxon>
    </lineage>
</organism>
<accession>A0A4R1QVH6</accession>